<gene>
    <name evidence="3" type="ORF">GA0070624_5553</name>
</gene>
<feature type="compositionally biased region" description="Polar residues" evidence="1">
    <location>
        <begin position="1"/>
        <end position="19"/>
    </location>
</feature>
<dbReference type="InterPro" id="IPR000914">
    <property type="entry name" value="SBP_5_dom"/>
</dbReference>
<dbReference type="GO" id="GO:0015833">
    <property type="term" value="P:peptide transport"/>
    <property type="evidence" value="ECO:0007669"/>
    <property type="project" value="TreeGrafter"/>
</dbReference>
<dbReference type="Proteomes" id="UP000199413">
    <property type="component" value="Unassembled WGS sequence"/>
</dbReference>
<dbReference type="PANTHER" id="PTHR30290">
    <property type="entry name" value="PERIPLASMIC BINDING COMPONENT OF ABC TRANSPORTER"/>
    <property type="match status" value="1"/>
</dbReference>
<reference evidence="4" key="1">
    <citation type="submission" date="2016-06" db="EMBL/GenBank/DDBJ databases">
        <authorList>
            <person name="Varghese N."/>
            <person name="Submissions Spin"/>
        </authorList>
    </citation>
    <scope>NUCLEOTIDE SEQUENCE [LARGE SCALE GENOMIC DNA]</scope>
    <source>
        <strain evidence="4">DSM 45431</strain>
    </source>
</reference>
<dbReference type="AlphaFoldDB" id="A0A1C6T3Q6"/>
<protein>
    <submittedName>
        <fullName evidence="3">Peptide/nickel transport system substrate-binding protein</fullName>
    </submittedName>
</protein>
<dbReference type="Gene3D" id="3.10.105.10">
    <property type="entry name" value="Dipeptide-binding Protein, Domain 3"/>
    <property type="match status" value="1"/>
</dbReference>
<evidence type="ECO:0000256" key="1">
    <source>
        <dbReference type="SAM" id="MobiDB-lite"/>
    </source>
</evidence>
<dbReference type="InterPro" id="IPR039424">
    <property type="entry name" value="SBP_5"/>
</dbReference>
<dbReference type="Gene3D" id="3.40.190.10">
    <property type="entry name" value="Periplasmic binding protein-like II"/>
    <property type="match status" value="1"/>
</dbReference>
<dbReference type="SUPFAM" id="SSF53850">
    <property type="entry name" value="Periplasmic binding protein-like II"/>
    <property type="match status" value="1"/>
</dbReference>
<feature type="domain" description="Solute-binding protein family 5" evidence="2">
    <location>
        <begin position="42"/>
        <end position="408"/>
    </location>
</feature>
<organism evidence="3 4">
    <name type="scientific">Micromonospora rhizosphaerae</name>
    <dbReference type="NCBI Taxonomy" id="568872"/>
    <lineage>
        <taxon>Bacteria</taxon>
        <taxon>Bacillati</taxon>
        <taxon>Actinomycetota</taxon>
        <taxon>Actinomycetes</taxon>
        <taxon>Micromonosporales</taxon>
        <taxon>Micromonosporaceae</taxon>
        <taxon>Micromonospora</taxon>
    </lineage>
</organism>
<evidence type="ECO:0000313" key="3">
    <source>
        <dbReference type="EMBL" id="SCL36436.1"/>
    </source>
</evidence>
<sequence length="492" mass="54945">MTISRANDPTSLDPAQQVSTGGGLETLTAFYDRLADLDASGKIHPSLATEWKVSDDGLTYTFKLRDGVMFHDGSPFTADEVRFTWQRIVAMKAPAAQYWSNVKEVAVVDPRTVAFHLKQASPTFLPTLAGQRGVYMGPSKACVEANEKTKGDWAAAYFTDHECGTGPYKLDTWQHNQQITFNAYEKYWRGWDGKHVQRFVQKIIKEPSTAQLLLTQGQLDLAADSLPIQVYQQLKHGEGVTVDSASTTTIDQIVFNLDKGPMKDPRVREAIALLFDYKAAIEQAYAGEADRVFGPIPNTVWPKIPDQAKRFDRNVEPAKRLLAEAGYPDGFTLQFDIADLNQWRNLALILESSLAEAHITVKTNISTWPVLFAKLSKPKGEKPFDMAGFQMWAAIPDPSDILMWWNTDATTVINPGWGDAKTDALIDGAQTETDQAQRSTMYEQLITTMNADVPAIWIDQPKALTAMRKDVHGFVYNPYYNGLLDFYALSKS</sequence>
<evidence type="ECO:0000313" key="4">
    <source>
        <dbReference type="Proteomes" id="UP000199413"/>
    </source>
</evidence>
<accession>A0A1C6T3Q6</accession>
<dbReference type="GO" id="GO:0042597">
    <property type="term" value="C:periplasmic space"/>
    <property type="evidence" value="ECO:0007669"/>
    <property type="project" value="UniProtKB-ARBA"/>
</dbReference>
<dbReference type="CDD" id="cd08512">
    <property type="entry name" value="PBP2_NikA_DppA_OppA_like_7"/>
    <property type="match status" value="1"/>
</dbReference>
<dbReference type="EMBL" id="FMHV01000002">
    <property type="protein sequence ID" value="SCL36436.1"/>
    <property type="molecule type" value="Genomic_DNA"/>
</dbReference>
<dbReference type="Gene3D" id="3.90.76.10">
    <property type="entry name" value="Dipeptide-binding Protein, Domain 1"/>
    <property type="match status" value="1"/>
</dbReference>
<dbReference type="Pfam" id="PF00496">
    <property type="entry name" value="SBP_bac_5"/>
    <property type="match status" value="1"/>
</dbReference>
<name>A0A1C6T3Q6_9ACTN</name>
<feature type="region of interest" description="Disordered" evidence="1">
    <location>
        <begin position="1"/>
        <end position="20"/>
    </location>
</feature>
<dbReference type="GO" id="GO:1904680">
    <property type="term" value="F:peptide transmembrane transporter activity"/>
    <property type="evidence" value="ECO:0007669"/>
    <property type="project" value="TreeGrafter"/>
</dbReference>
<dbReference type="STRING" id="568872.GA0070624_5553"/>
<proteinExistence type="predicted"/>
<dbReference type="PIRSF" id="PIRSF002741">
    <property type="entry name" value="MppA"/>
    <property type="match status" value="1"/>
</dbReference>
<keyword evidence="4" id="KW-1185">Reference proteome</keyword>
<dbReference type="GO" id="GO:0043190">
    <property type="term" value="C:ATP-binding cassette (ABC) transporter complex"/>
    <property type="evidence" value="ECO:0007669"/>
    <property type="project" value="InterPro"/>
</dbReference>
<dbReference type="InterPro" id="IPR030678">
    <property type="entry name" value="Peptide/Ni-bd"/>
</dbReference>
<evidence type="ECO:0000259" key="2">
    <source>
        <dbReference type="Pfam" id="PF00496"/>
    </source>
</evidence>